<dbReference type="GO" id="GO:0008195">
    <property type="term" value="F:phosphatidate phosphatase activity"/>
    <property type="evidence" value="ECO:0007669"/>
    <property type="project" value="InterPro"/>
</dbReference>
<organism evidence="4 5">
    <name type="scientific">Perkinsus olseni</name>
    <name type="common">Perkinsus atlanticus</name>
    <dbReference type="NCBI Taxonomy" id="32597"/>
    <lineage>
        <taxon>Eukaryota</taxon>
        <taxon>Sar</taxon>
        <taxon>Alveolata</taxon>
        <taxon>Perkinsozoa</taxon>
        <taxon>Perkinsea</taxon>
        <taxon>Perkinsida</taxon>
        <taxon>Perkinsidae</taxon>
        <taxon>Perkinsus</taxon>
    </lineage>
</organism>
<feature type="transmembrane region" description="Helical" evidence="2">
    <location>
        <begin position="79"/>
        <end position="101"/>
    </location>
</feature>
<evidence type="ECO:0000256" key="2">
    <source>
        <dbReference type="SAM" id="Phobius"/>
    </source>
</evidence>
<feature type="region of interest" description="Disordered" evidence="1">
    <location>
        <begin position="683"/>
        <end position="743"/>
    </location>
</feature>
<dbReference type="PANTHER" id="PTHR40861">
    <property type="entry name" value="DUF2183 DOMAIN-CONTAINING PROTEIN"/>
    <property type="match status" value="1"/>
</dbReference>
<dbReference type="InterPro" id="IPR011989">
    <property type="entry name" value="ARM-like"/>
</dbReference>
<dbReference type="EMBL" id="JABAHT010000054">
    <property type="protein sequence ID" value="KAF4667427.1"/>
    <property type="molecule type" value="Genomic_DNA"/>
</dbReference>
<dbReference type="Proteomes" id="UP000570595">
    <property type="component" value="Unassembled WGS sequence"/>
</dbReference>
<feature type="transmembrane region" description="Helical" evidence="2">
    <location>
        <begin position="15"/>
        <end position="36"/>
    </location>
</feature>
<keyword evidence="2" id="KW-1133">Transmembrane helix</keyword>
<evidence type="ECO:0000313" key="4">
    <source>
        <dbReference type="EMBL" id="KAF4667427.1"/>
    </source>
</evidence>
<feature type="compositionally biased region" description="Low complexity" evidence="1">
    <location>
        <begin position="728"/>
        <end position="740"/>
    </location>
</feature>
<dbReference type="Gene3D" id="1.25.10.10">
    <property type="entry name" value="Leucine-rich Repeat Variant"/>
    <property type="match status" value="1"/>
</dbReference>
<dbReference type="Pfam" id="PF09949">
    <property type="entry name" value="APP1_cat"/>
    <property type="match status" value="1"/>
</dbReference>
<comment type="caution">
    <text evidence="4">The sequence shown here is derived from an EMBL/GenBank/DDBJ whole genome shotgun (WGS) entry which is preliminary data.</text>
</comment>
<gene>
    <name evidence="4" type="ORF">FOZ61_008288</name>
</gene>
<keyword evidence="2" id="KW-0812">Transmembrane</keyword>
<protein>
    <recommendedName>
        <fullName evidence="3">Phosphatidate phosphatase APP1 catalytic domain-containing protein</fullName>
    </recommendedName>
</protein>
<evidence type="ECO:0000256" key="1">
    <source>
        <dbReference type="SAM" id="MobiDB-lite"/>
    </source>
</evidence>
<reference evidence="4 5" key="1">
    <citation type="submission" date="2020-04" db="EMBL/GenBank/DDBJ databases">
        <title>Perkinsus olseni comparative genomics.</title>
        <authorList>
            <person name="Bogema D.R."/>
        </authorList>
    </citation>
    <scope>NUCLEOTIDE SEQUENCE [LARGE SCALE GENOMIC DNA]</scope>
    <source>
        <strain evidence="4">ATCC PRA-179</strain>
    </source>
</reference>
<dbReference type="SUPFAM" id="SSF48371">
    <property type="entry name" value="ARM repeat"/>
    <property type="match status" value="1"/>
</dbReference>
<keyword evidence="2" id="KW-0472">Membrane</keyword>
<evidence type="ECO:0000259" key="3">
    <source>
        <dbReference type="Pfam" id="PF09949"/>
    </source>
</evidence>
<proteinExistence type="predicted"/>
<feature type="domain" description="Phosphatidate phosphatase APP1 catalytic" evidence="3">
    <location>
        <begin position="418"/>
        <end position="579"/>
    </location>
</feature>
<name>A0A7J6M799_PEROL</name>
<feature type="transmembrane region" description="Helical" evidence="2">
    <location>
        <begin position="48"/>
        <end position="67"/>
    </location>
</feature>
<accession>A0A7J6M799</accession>
<feature type="region of interest" description="Disordered" evidence="1">
    <location>
        <begin position="321"/>
        <end position="343"/>
    </location>
</feature>
<dbReference type="OrthoDB" id="191535at2759"/>
<feature type="compositionally biased region" description="Basic and acidic residues" evidence="1">
    <location>
        <begin position="683"/>
        <end position="715"/>
    </location>
</feature>
<dbReference type="PANTHER" id="PTHR40861:SF1">
    <property type="entry name" value="PHOSPHATIDATE PHOSPHATASE APP1 CATALYTIC DOMAIN-CONTAINING PROTEIN"/>
    <property type="match status" value="1"/>
</dbReference>
<dbReference type="InterPro" id="IPR019236">
    <property type="entry name" value="APP1_cat"/>
</dbReference>
<sequence length="1327" mass="147335">MMLTSFLGSTLYSLIMRPFVTLGAITIFFCLMWYCGSDTNALHSSNEFENIFWTLMCMFSMVVFLALPDSPLNIASISSPSGAVGIPLLVVCGPSIALWAFRRSHRAELTEKPGVFLRRVSSQLLQHSTPAEMNIVKEAVASLDDYLRQLDHKYLPSTLNKFYNYNRILYAESKIIQIFREATSDKRHFSYLVLKSKLPLILYKVKDHPMMPHRRMLIQVLSTERLHDENVPARALVLHALQQLKVSSDRETIEIAVRNIICGTHGRDLTELKALIDSKGCYQSLHKLVYHDLKTRSIRHEISRHMITEAHLLRNSSHSLLSARDRRSSSGLDGGPSGLRRNYSMPSFQKIKEQYDRMSDANNLNYGDDYLVDQMNIRGATDEYEILAGSAQALSANDTSGPYEFSVNRRIFENCHTKVLSDVDDTLVCSGGMHPAGCDTDYPRKTVYPGVGAFYRELDLGVAHPEPWPSSANDSYNILGNLVFLSARPHVYKDLTENKSYEKFIKYYQDGVLHCVPTLLPGSMTKGADFLLRERLEPLAENKYTNFKEYASLYPEYDFVFIGDNGQADVRAAAKMMEVPFANLKMAYIHKVQDGETYGLPTKGDKRLDKFYFFTNYVQAGTHAYEHQLISFEGIKRLVQQANDEFDAIEPSLAKEHRQALREDIDKATKECLRDIHEKDPLFRLERHHAEGSQKGENEDDKADGKTDPNKDGVESRGNPDGQREDAVSPAPSEPPSALAGDKACGISRALRRGGTLALHETALSLPPLVLGHGALVKEISKAVETLSTLKTDWHLRQSCLEKLARVVLGWSEREPAAEDLARFDRDLAGPLVVQIRDDRSAIVRQASMLCIVLGASHYASYLSAHLLPGMIEPLLKQCTATVAVVAESATQALYGLCGCGCRKVLEALMKQYKHVHPVARRRVMEVMSTEVCGSCDQWAKCGQGLQQLSGEAIRAALRDNSPPVRQAARLALCRLCCLACSPGLTQALWQTMDAAQRKTAEDLLAAGPSVLFAEDPDEECQHFNRSITETSLEADPGDSLVLASLADFLKGRKCSAEDVLSVFNRFLGVLELAVARNPAGDAELLRSFPPTMVSEVIENGRHSPGRPAAVRENPIDILLEPHTPDEDLEQMILEAARLVRRRGTDPAIWQSRFARLLMFALDKMNAKVVASKGSPKDTGTAKTAFGLLSAMLEVSPHLFQTYLEVVIARLAHFAARLSAEGVLDTTTQDEVRAAMARLCGIPEDPKRSLEALIGWLGDPDQVPAGSRQALSLMVAELLVGTAERVDKGVLLTYADSISPALTTIVSSEEGPELRRRASCLLKMIRA</sequence>
<dbReference type="InterPro" id="IPR016024">
    <property type="entry name" value="ARM-type_fold"/>
</dbReference>
<evidence type="ECO:0000313" key="5">
    <source>
        <dbReference type="Proteomes" id="UP000570595"/>
    </source>
</evidence>